<dbReference type="STRING" id="578459.A0A194S4I3"/>
<dbReference type="Gene3D" id="3.30.300.30">
    <property type="match status" value="1"/>
</dbReference>
<keyword evidence="7" id="KW-1185">Reference proteome</keyword>
<dbReference type="Proteomes" id="UP000053890">
    <property type="component" value="Unassembled WGS sequence"/>
</dbReference>
<dbReference type="InterPro" id="IPR042099">
    <property type="entry name" value="ANL_N_sf"/>
</dbReference>
<dbReference type="Pfam" id="PF00501">
    <property type="entry name" value="AMP-binding"/>
    <property type="match status" value="1"/>
</dbReference>
<dbReference type="Gene3D" id="3.40.50.12780">
    <property type="entry name" value="N-terminal domain of ligase-like"/>
    <property type="match status" value="1"/>
</dbReference>
<gene>
    <name evidence="6" type="ORF">RHOBADRAFT_53464</name>
</gene>
<organism evidence="6 7">
    <name type="scientific">Rhodotorula graminis (strain WP1)</name>
    <dbReference type="NCBI Taxonomy" id="578459"/>
    <lineage>
        <taxon>Eukaryota</taxon>
        <taxon>Fungi</taxon>
        <taxon>Dikarya</taxon>
        <taxon>Basidiomycota</taxon>
        <taxon>Pucciniomycotina</taxon>
        <taxon>Microbotryomycetes</taxon>
        <taxon>Sporidiobolales</taxon>
        <taxon>Sporidiobolaceae</taxon>
        <taxon>Rhodotorula</taxon>
    </lineage>
</organism>
<dbReference type="InterPro" id="IPR025110">
    <property type="entry name" value="AMP-bd_C"/>
</dbReference>
<dbReference type="GeneID" id="28977295"/>
<accession>A0A194S4I3</accession>
<dbReference type="PANTHER" id="PTHR24096">
    <property type="entry name" value="LONG-CHAIN-FATTY-ACID--COA LIGASE"/>
    <property type="match status" value="1"/>
</dbReference>
<evidence type="ECO:0000313" key="6">
    <source>
        <dbReference type="EMBL" id="KPV75492.1"/>
    </source>
</evidence>
<evidence type="ECO:0000259" key="4">
    <source>
        <dbReference type="Pfam" id="PF00501"/>
    </source>
</evidence>
<dbReference type="InterPro" id="IPR000873">
    <property type="entry name" value="AMP-dep_synth/lig_dom"/>
</dbReference>
<dbReference type="CDD" id="cd05911">
    <property type="entry name" value="Firefly_Luc_like"/>
    <property type="match status" value="1"/>
</dbReference>
<dbReference type="SUPFAM" id="SSF56801">
    <property type="entry name" value="Acetyl-CoA synthetase-like"/>
    <property type="match status" value="1"/>
</dbReference>
<dbReference type="Pfam" id="PF13193">
    <property type="entry name" value="AMP-binding_C"/>
    <property type="match status" value="1"/>
</dbReference>
<evidence type="ECO:0000256" key="3">
    <source>
        <dbReference type="SAM" id="MobiDB-lite"/>
    </source>
</evidence>
<evidence type="ECO:0000256" key="1">
    <source>
        <dbReference type="ARBA" id="ARBA00006432"/>
    </source>
</evidence>
<dbReference type="OMA" id="EADRRIW"/>
<dbReference type="PANTHER" id="PTHR24096:SF149">
    <property type="entry name" value="AMP-BINDING DOMAIN-CONTAINING PROTEIN-RELATED"/>
    <property type="match status" value="1"/>
</dbReference>
<name>A0A194S4I3_RHOGW</name>
<sequence length="556" mass="60596">MIYESPHPPVDLPECSVWDKVWANPTGASDTKDAVIDGPTGRKLSRGELRSHAQRLAEGLRTTASLSQGDVLCVVSPNSLYYHMLVLASQCAGIVFSGANASYTPSELAHQLEDSSAKLVLAHPQVLKTVLAATKQLGWSTSEQQRRIILAVRSDEAGPASKQHKTLDYLLADKEMQPVKVHDPKNTVAYLGYSSGTSGKAKGVRTSAYNMTSVLSILAPVKTYEDDVQLAVLPLNHIYGLTKLVHWPVLWGNPVVVMPKFEIQALCSLVQRYRGTFLMLVPPIALQLARDPIVDKFDMSSLRIIISGAAPLGPELEQELATRLPKATVLQAYGLTESSPTTHMGIIPKRGSIGPLLPMMRGRIVDPETNKDVKQGEVGEMLLAGPNIMLGYLNRPEATAETLVKDAQGTTWLKTGDIARVDEKGLFYITDRLKELIKVKGFQVPPAELEAVLLECPFVADCAVIGVWNDDQQTEYPRAYVVLSSKGKAESDPSATIQSWMKNKVAHYKQLKGGIKLVDSVPKSPSGKLLRRILREEAKAEIEAAKKAASGQRASL</sequence>
<dbReference type="PROSITE" id="PS00455">
    <property type="entry name" value="AMP_BINDING"/>
    <property type="match status" value="1"/>
</dbReference>
<dbReference type="InterPro" id="IPR045851">
    <property type="entry name" value="AMP-bd_C_sf"/>
</dbReference>
<comment type="similarity">
    <text evidence="1">Belongs to the ATP-dependent AMP-binding enzyme family.</text>
</comment>
<evidence type="ECO:0000259" key="5">
    <source>
        <dbReference type="Pfam" id="PF13193"/>
    </source>
</evidence>
<dbReference type="AlphaFoldDB" id="A0A194S4I3"/>
<reference evidence="6 7" key="1">
    <citation type="journal article" date="2015" name="Front. Microbiol.">
        <title>Genome sequence of the plant growth promoting endophytic yeast Rhodotorula graminis WP1.</title>
        <authorList>
            <person name="Firrincieli A."/>
            <person name="Otillar R."/>
            <person name="Salamov A."/>
            <person name="Schmutz J."/>
            <person name="Khan Z."/>
            <person name="Redman R.S."/>
            <person name="Fleck N.D."/>
            <person name="Lindquist E."/>
            <person name="Grigoriev I.V."/>
            <person name="Doty S.L."/>
        </authorList>
    </citation>
    <scope>NUCLEOTIDE SEQUENCE [LARGE SCALE GENOMIC DNA]</scope>
    <source>
        <strain evidence="6 7">WP1</strain>
    </source>
</reference>
<evidence type="ECO:0008006" key="8">
    <source>
        <dbReference type="Google" id="ProtNLM"/>
    </source>
</evidence>
<evidence type="ECO:0000313" key="7">
    <source>
        <dbReference type="Proteomes" id="UP000053890"/>
    </source>
</evidence>
<dbReference type="RefSeq" id="XP_018271541.1">
    <property type="nucleotide sequence ID" value="XM_018416847.1"/>
</dbReference>
<protein>
    <recommendedName>
        <fullName evidence="8">AMP binding protein</fullName>
    </recommendedName>
</protein>
<keyword evidence="2" id="KW-0436">Ligase</keyword>
<dbReference type="GO" id="GO:0016405">
    <property type="term" value="F:CoA-ligase activity"/>
    <property type="evidence" value="ECO:0007669"/>
    <property type="project" value="TreeGrafter"/>
</dbReference>
<evidence type="ECO:0000256" key="2">
    <source>
        <dbReference type="ARBA" id="ARBA00022598"/>
    </source>
</evidence>
<proteinExistence type="inferred from homology"/>
<dbReference type="InterPro" id="IPR020845">
    <property type="entry name" value="AMP-binding_CS"/>
</dbReference>
<feature type="domain" description="AMP-binding enzyme C-terminal" evidence="5">
    <location>
        <begin position="448"/>
        <end position="528"/>
    </location>
</feature>
<dbReference type="OrthoDB" id="6509636at2759"/>
<dbReference type="EMBL" id="KQ474078">
    <property type="protein sequence ID" value="KPV75492.1"/>
    <property type="molecule type" value="Genomic_DNA"/>
</dbReference>
<feature type="domain" description="AMP-dependent synthetase/ligase" evidence="4">
    <location>
        <begin position="32"/>
        <end position="393"/>
    </location>
</feature>
<feature type="region of interest" description="Disordered" evidence="3">
    <location>
        <begin position="29"/>
        <end position="48"/>
    </location>
</feature>